<gene>
    <name evidence="3" type="ORF">ACJRO7_015958</name>
</gene>
<keyword evidence="1" id="KW-0472">Membrane</keyword>
<feature type="transmembrane region" description="Helical" evidence="1">
    <location>
        <begin position="341"/>
        <end position="363"/>
    </location>
</feature>
<evidence type="ECO:0000256" key="1">
    <source>
        <dbReference type="SAM" id="Phobius"/>
    </source>
</evidence>
<keyword evidence="1" id="KW-0812">Transmembrane</keyword>
<keyword evidence="1" id="KW-1133">Transmembrane helix</keyword>
<name>A0ABD3LFP3_EUCGL</name>
<accession>A0ABD3LFP3</accession>
<protein>
    <recommendedName>
        <fullName evidence="2">PGG domain-containing protein</fullName>
    </recommendedName>
</protein>
<feature type="transmembrane region" description="Helical" evidence="1">
    <location>
        <begin position="295"/>
        <end position="320"/>
    </location>
</feature>
<dbReference type="Pfam" id="PF13962">
    <property type="entry name" value="PGG"/>
    <property type="match status" value="1"/>
</dbReference>
<dbReference type="InterPro" id="IPR026961">
    <property type="entry name" value="PGG_dom"/>
</dbReference>
<organism evidence="3 4">
    <name type="scientific">Eucalyptus globulus</name>
    <name type="common">Tasmanian blue gum</name>
    <dbReference type="NCBI Taxonomy" id="34317"/>
    <lineage>
        <taxon>Eukaryota</taxon>
        <taxon>Viridiplantae</taxon>
        <taxon>Streptophyta</taxon>
        <taxon>Embryophyta</taxon>
        <taxon>Tracheophyta</taxon>
        <taxon>Spermatophyta</taxon>
        <taxon>Magnoliopsida</taxon>
        <taxon>eudicotyledons</taxon>
        <taxon>Gunneridae</taxon>
        <taxon>Pentapetalae</taxon>
        <taxon>rosids</taxon>
        <taxon>malvids</taxon>
        <taxon>Myrtales</taxon>
        <taxon>Myrtaceae</taxon>
        <taxon>Myrtoideae</taxon>
        <taxon>Eucalypteae</taxon>
        <taxon>Eucalyptus</taxon>
    </lineage>
</organism>
<feature type="transmembrane region" description="Helical" evidence="1">
    <location>
        <begin position="369"/>
        <end position="388"/>
    </location>
</feature>
<sequence length="413" mass="47293">MLAYLVPMMSYFRSRARLNFWEKIVYKYIPLCLVTTSSGKYEEMKLPKVSFIKRIVDSKLRHEFGNLALVNKIFSMDIPTILEFLLTSNIVIDAASRGISDFVQLCLTFFPELMWEKNFTKELIKEVVKGRHVELFRRLSAHNTTPYLTDDELTRRSLMEAVVEWSPRCVSADVSGAAFLIQRELQWFKVVEDMSDPSLKRLKFKVSKEGDGSDPSFKSLKLEEIEEMRGKTYWEVFIEQRQDLLKEAGQWMKDTSSSCSLISTLIITVAFAAAFTAPGGNDDDGIPTFLKKSSFIVFAIADALALFSSVTATLMFLAILTSRYAIEDFVHSLPRKMILGLTFLFLSLAFMMVAFGSALTMVLNRRLEWIYIPITLFAAIPIILFALLQLPLYVEMVESTGWPPLYRPIKIWK</sequence>
<dbReference type="PANTHER" id="PTHR24177:SF472">
    <property type="entry name" value="PGG DOMAIN-CONTAINING PROTEIN"/>
    <property type="match status" value="1"/>
</dbReference>
<dbReference type="PANTHER" id="PTHR24177">
    <property type="entry name" value="CASKIN"/>
    <property type="match status" value="1"/>
</dbReference>
<evidence type="ECO:0000259" key="2">
    <source>
        <dbReference type="Pfam" id="PF13962"/>
    </source>
</evidence>
<reference evidence="3 4" key="1">
    <citation type="submission" date="2024-11" db="EMBL/GenBank/DDBJ databases">
        <title>Chromosome-level genome assembly of Eucalyptus globulus Labill. provides insights into its genome evolution.</title>
        <authorList>
            <person name="Li X."/>
        </authorList>
    </citation>
    <scope>NUCLEOTIDE SEQUENCE [LARGE SCALE GENOMIC DNA]</scope>
    <source>
        <strain evidence="3">CL2024</strain>
        <tissue evidence="3">Fresh tender leaves</tissue>
    </source>
</reference>
<evidence type="ECO:0000313" key="3">
    <source>
        <dbReference type="EMBL" id="KAL3747105.1"/>
    </source>
</evidence>
<comment type="caution">
    <text evidence="3">The sequence shown here is derived from an EMBL/GenBank/DDBJ whole genome shotgun (WGS) entry which is preliminary data.</text>
</comment>
<feature type="transmembrane region" description="Helical" evidence="1">
    <location>
        <begin position="255"/>
        <end position="275"/>
    </location>
</feature>
<dbReference type="EMBL" id="JBJKBG010000003">
    <property type="protein sequence ID" value="KAL3747105.1"/>
    <property type="molecule type" value="Genomic_DNA"/>
</dbReference>
<keyword evidence="4" id="KW-1185">Reference proteome</keyword>
<dbReference type="Proteomes" id="UP001634007">
    <property type="component" value="Unassembled WGS sequence"/>
</dbReference>
<proteinExistence type="predicted"/>
<feature type="domain" description="PGG" evidence="2">
    <location>
        <begin position="250"/>
        <end position="361"/>
    </location>
</feature>
<evidence type="ECO:0000313" key="4">
    <source>
        <dbReference type="Proteomes" id="UP001634007"/>
    </source>
</evidence>
<dbReference type="AlphaFoldDB" id="A0ABD3LFP3"/>